<evidence type="ECO:0000313" key="3">
    <source>
        <dbReference type="EMBL" id="MBA0083552.1"/>
    </source>
</evidence>
<keyword evidence="1" id="KW-0560">Oxidoreductase</keyword>
<feature type="domain" description="Aldehyde dehydrogenase" evidence="2">
    <location>
        <begin position="11"/>
        <end position="56"/>
    </location>
</feature>
<protein>
    <submittedName>
        <fullName evidence="3">Aldehyde dehydrogenase family protein</fullName>
    </submittedName>
</protein>
<organism evidence="3 4">
    <name type="scientific">Candidatus Acidiferrum panamense</name>
    <dbReference type="NCBI Taxonomy" id="2741543"/>
    <lineage>
        <taxon>Bacteria</taxon>
        <taxon>Pseudomonadati</taxon>
        <taxon>Acidobacteriota</taxon>
        <taxon>Terriglobia</taxon>
        <taxon>Candidatus Acidiferrales</taxon>
        <taxon>Candidatus Acidiferrum</taxon>
    </lineage>
</organism>
<keyword evidence="4" id="KW-1185">Reference proteome</keyword>
<evidence type="ECO:0000259" key="2">
    <source>
        <dbReference type="Pfam" id="PF00171"/>
    </source>
</evidence>
<dbReference type="Pfam" id="PF00171">
    <property type="entry name" value="Aldedh"/>
    <property type="match status" value="1"/>
</dbReference>
<gene>
    <name evidence="3" type="ORF">HRJ53_01010</name>
</gene>
<dbReference type="Gene3D" id="3.40.605.10">
    <property type="entry name" value="Aldehyde Dehydrogenase, Chain A, domain 1"/>
    <property type="match status" value="1"/>
</dbReference>
<dbReference type="GO" id="GO:0016491">
    <property type="term" value="F:oxidoreductase activity"/>
    <property type="evidence" value="ECO:0007669"/>
    <property type="project" value="UniProtKB-KW"/>
</dbReference>
<evidence type="ECO:0000313" key="4">
    <source>
        <dbReference type="Proteomes" id="UP000567293"/>
    </source>
</evidence>
<evidence type="ECO:0000256" key="1">
    <source>
        <dbReference type="ARBA" id="ARBA00023002"/>
    </source>
</evidence>
<dbReference type="InterPro" id="IPR016161">
    <property type="entry name" value="Ald_DH/histidinol_DH"/>
</dbReference>
<dbReference type="EMBL" id="JACDQQ010000102">
    <property type="protein sequence ID" value="MBA0083552.1"/>
    <property type="molecule type" value="Genomic_DNA"/>
</dbReference>
<reference evidence="3" key="1">
    <citation type="submission" date="2020-06" db="EMBL/GenBank/DDBJ databases">
        <title>Legume-microbial interactions unlock mineral nutrients during tropical forest succession.</title>
        <authorList>
            <person name="Epihov D.Z."/>
        </authorList>
    </citation>
    <scope>NUCLEOTIDE SEQUENCE [LARGE SCALE GENOMIC DNA]</scope>
    <source>
        <strain evidence="3">Pan2503</strain>
    </source>
</reference>
<feature type="non-terminal residue" evidence="3">
    <location>
        <position position="56"/>
    </location>
</feature>
<sequence>MAATAIPIDMLPSIDPATGKVLAQIERTPPEMVGRTVVLARAAQREWAKVPLRERC</sequence>
<dbReference type="AlphaFoldDB" id="A0A7V8SVE9"/>
<proteinExistence type="predicted"/>
<dbReference type="SUPFAM" id="SSF53720">
    <property type="entry name" value="ALDH-like"/>
    <property type="match status" value="1"/>
</dbReference>
<dbReference type="Proteomes" id="UP000567293">
    <property type="component" value="Unassembled WGS sequence"/>
</dbReference>
<accession>A0A7V8SVE9</accession>
<name>A0A7V8SVE9_9BACT</name>
<comment type="caution">
    <text evidence="3">The sequence shown here is derived from an EMBL/GenBank/DDBJ whole genome shotgun (WGS) entry which is preliminary data.</text>
</comment>
<dbReference type="InterPro" id="IPR015590">
    <property type="entry name" value="Aldehyde_DH_dom"/>
</dbReference>
<dbReference type="InterPro" id="IPR016162">
    <property type="entry name" value="Ald_DH_N"/>
</dbReference>